<evidence type="ECO:0000313" key="5">
    <source>
        <dbReference type="EMBL" id="PSS07160.1"/>
    </source>
</evidence>
<protein>
    <recommendedName>
        <fullName evidence="3">Carboxylic ester hydrolase</fullName>
        <ecNumber evidence="3">3.1.1.-</ecNumber>
    </recommendedName>
</protein>
<feature type="chain" id="PRO_5015373024" description="Carboxylic ester hydrolase" evidence="3">
    <location>
        <begin position="21"/>
        <end position="629"/>
    </location>
</feature>
<accession>A0A2T3AQ78</accession>
<proteinExistence type="inferred from homology"/>
<dbReference type="RefSeq" id="XP_024716816.1">
    <property type="nucleotide sequence ID" value="XM_024863120.1"/>
</dbReference>
<dbReference type="PROSITE" id="PS00122">
    <property type="entry name" value="CARBOXYLESTERASE_B_1"/>
    <property type="match status" value="1"/>
</dbReference>
<keyword evidence="6" id="KW-1185">Reference proteome</keyword>
<evidence type="ECO:0000259" key="4">
    <source>
        <dbReference type="Pfam" id="PF00135"/>
    </source>
</evidence>
<evidence type="ECO:0000256" key="3">
    <source>
        <dbReference type="RuleBase" id="RU361235"/>
    </source>
</evidence>
<dbReference type="EMBL" id="KZ679019">
    <property type="protein sequence ID" value="PSS07160.1"/>
    <property type="molecule type" value="Genomic_DNA"/>
</dbReference>
<dbReference type="GO" id="GO:0016787">
    <property type="term" value="F:hydrolase activity"/>
    <property type="evidence" value="ECO:0007669"/>
    <property type="project" value="UniProtKB-KW"/>
</dbReference>
<dbReference type="OrthoDB" id="408631at2759"/>
<dbReference type="PROSITE" id="PS00941">
    <property type="entry name" value="CARBOXYLESTERASE_B_2"/>
    <property type="match status" value="1"/>
</dbReference>
<feature type="domain" description="Carboxylesterase type B" evidence="4">
    <location>
        <begin position="47"/>
        <end position="381"/>
    </location>
</feature>
<evidence type="ECO:0000256" key="2">
    <source>
        <dbReference type="ARBA" id="ARBA00022801"/>
    </source>
</evidence>
<organism evidence="5 6">
    <name type="scientific">Amorphotheca resinae ATCC 22711</name>
    <dbReference type="NCBI Taxonomy" id="857342"/>
    <lineage>
        <taxon>Eukaryota</taxon>
        <taxon>Fungi</taxon>
        <taxon>Dikarya</taxon>
        <taxon>Ascomycota</taxon>
        <taxon>Pezizomycotina</taxon>
        <taxon>Leotiomycetes</taxon>
        <taxon>Helotiales</taxon>
        <taxon>Amorphothecaceae</taxon>
        <taxon>Amorphotheca</taxon>
    </lineage>
</organism>
<sequence length="629" mass="68013">MLMPPPFCLLVSYLAVVSSAVVIDERGTKIKIQHGQRDAVDASQADPVVDLGYAVYEGYYDETTQLNVFKGIRYAAPPLGKLRWQRPQTPAVNRSHTIPAKNYPPRCPQGFDSPMPSGYVFPDGGVGNEDCLFLSVFQPKNAVNLPVMVWIHGGGYGSGAGDNDMSEMVVTNNHGFIVVLIQYRLGAFGFLSSAEVAQFGTPNAGLYDMLFSLQWVQKHIRAFGGDPSRVTVSGESAGAGGVMLLSMAFGGSLGTALFNNAIVASPYLPGQWDYDDDVPSQFYRLFAQEVGCLSESLDMDDPTVFECLQAKDTLSLQNASLSIGSNTKYGQWAFLPVTDGDILRKRPSEQLLAGEVNGVRMLSGHNANEGAMFVPQGILTSDDFDAFIQDLFPLMGEEDLSRIAEAYAIPPTTPGPLYSTLGDSGPTALNQSGFGTGQQQRANNLYAETAFVCASYWLATAFPTAWKYQYSVPPAQHGADLDAYYTANSQFFGEGTLSPGFRTAMQEIWGRFIMDNDPTLPASAIKKITTASNGSATGDDITAAGTGSWPVWSGGWGFDQGYQMLNLNMTGGHPVQYQWYSADGHRATITEYAGPGLTAKFDVVDAWSWEGGRGRRCQLWADMGALVPE</sequence>
<dbReference type="InterPro" id="IPR029058">
    <property type="entry name" value="AB_hydrolase_fold"/>
</dbReference>
<dbReference type="STRING" id="857342.A0A2T3AQ78"/>
<feature type="signal peptide" evidence="3">
    <location>
        <begin position="1"/>
        <end position="20"/>
    </location>
</feature>
<dbReference type="GeneID" id="36571201"/>
<dbReference type="AlphaFoldDB" id="A0A2T3AQ78"/>
<dbReference type="PANTHER" id="PTHR11559">
    <property type="entry name" value="CARBOXYLESTERASE"/>
    <property type="match status" value="1"/>
</dbReference>
<keyword evidence="2 3" id="KW-0378">Hydrolase</keyword>
<evidence type="ECO:0000256" key="1">
    <source>
        <dbReference type="ARBA" id="ARBA00005964"/>
    </source>
</evidence>
<dbReference type="SUPFAM" id="SSF53474">
    <property type="entry name" value="alpha/beta-Hydrolases"/>
    <property type="match status" value="1"/>
</dbReference>
<comment type="similarity">
    <text evidence="1 3">Belongs to the type-B carboxylesterase/lipase family.</text>
</comment>
<dbReference type="InParanoid" id="A0A2T3AQ78"/>
<evidence type="ECO:0000313" key="6">
    <source>
        <dbReference type="Proteomes" id="UP000241818"/>
    </source>
</evidence>
<dbReference type="Gene3D" id="3.40.50.1820">
    <property type="entry name" value="alpha/beta hydrolase"/>
    <property type="match status" value="1"/>
</dbReference>
<dbReference type="FunFam" id="3.40.50.1820:FF:000266">
    <property type="entry name" value="Carboxylic ester hydrolase"/>
    <property type="match status" value="1"/>
</dbReference>
<dbReference type="Pfam" id="PF00135">
    <property type="entry name" value="COesterase"/>
    <property type="match status" value="1"/>
</dbReference>
<dbReference type="InterPro" id="IPR050309">
    <property type="entry name" value="Type-B_Carboxylest/Lipase"/>
</dbReference>
<dbReference type="EC" id="3.1.1.-" evidence="3"/>
<reference evidence="5 6" key="1">
    <citation type="journal article" date="2018" name="New Phytol.">
        <title>Comparative genomics and transcriptomics depict ericoid mycorrhizal fungi as versatile saprotrophs and plant mutualists.</title>
        <authorList>
            <person name="Martino E."/>
            <person name="Morin E."/>
            <person name="Grelet G.A."/>
            <person name="Kuo A."/>
            <person name="Kohler A."/>
            <person name="Daghino S."/>
            <person name="Barry K.W."/>
            <person name="Cichocki N."/>
            <person name="Clum A."/>
            <person name="Dockter R.B."/>
            <person name="Hainaut M."/>
            <person name="Kuo R.C."/>
            <person name="LaButti K."/>
            <person name="Lindahl B.D."/>
            <person name="Lindquist E.A."/>
            <person name="Lipzen A."/>
            <person name="Khouja H.R."/>
            <person name="Magnuson J."/>
            <person name="Murat C."/>
            <person name="Ohm R.A."/>
            <person name="Singer S.W."/>
            <person name="Spatafora J.W."/>
            <person name="Wang M."/>
            <person name="Veneault-Fourrey C."/>
            <person name="Henrissat B."/>
            <person name="Grigoriev I.V."/>
            <person name="Martin F.M."/>
            <person name="Perotto S."/>
        </authorList>
    </citation>
    <scope>NUCLEOTIDE SEQUENCE [LARGE SCALE GENOMIC DNA]</scope>
    <source>
        <strain evidence="5 6">ATCC 22711</strain>
    </source>
</reference>
<dbReference type="InterPro" id="IPR002018">
    <property type="entry name" value="CarbesteraseB"/>
</dbReference>
<keyword evidence="3" id="KW-0732">Signal</keyword>
<name>A0A2T3AQ78_AMORE</name>
<dbReference type="InterPro" id="IPR019826">
    <property type="entry name" value="Carboxylesterase_B_AS"/>
</dbReference>
<dbReference type="InterPro" id="IPR019819">
    <property type="entry name" value="Carboxylesterase_B_CS"/>
</dbReference>
<gene>
    <name evidence="5" type="ORF">M430DRAFT_148366</name>
</gene>
<dbReference type="Proteomes" id="UP000241818">
    <property type="component" value="Unassembled WGS sequence"/>
</dbReference>